<dbReference type="OrthoDB" id="9797480at2"/>
<keyword evidence="3" id="KW-1185">Reference proteome</keyword>
<dbReference type="GO" id="GO:0008146">
    <property type="term" value="F:sulfotransferase activity"/>
    <property type="evidence" value="ECO:0007669"/>
    <property type="project" value="InterPro"/>
</dbReference>
<dbReference type="InterPro" id="IPR027417">
    <property type="entry name" value="P-loop_NTPase"/>
</dbReference>
<sequence>MIPNFFIIGSAKAGTSSLQQYLSQHPQVFMSAIKEPHYLCAEHFPPKFTGPGDEGFSEHITRTREQYLSLFAKADGYRVIGEASVYYLSFPSTAQRIKELNPAAKLVAVLRNPVDRAFSAYLHTVRDGRETLTFEEALAAEPDRKQRGYQPLWWYREIGLYSKGVAEYLRVFGPDQIKVYLYEDLKNIARVLHEIFHFMGIEPLTIDTSIRYNVSGIPKSRFLYTFFAQPNWFKNALKPLFPTALRQRLGHRAKALTLRKVEMRPETKRELQEYYRDDILALQELLHRDLSHWLT</sequence>
<dbReference type="PANTHER" id="PTHR10605:SF56">
    <property type="entry name" value="BIFUNCTIONAL HEPARAN SULFATE N-DEACETYLASE_N-SULFOTRANSFERASE"/>
    <property type="match status" value="1"/>
</dbReference>
<evidence type="ECO:0000313" key="3">
    <source>
        <dbReference type="Proteomes" id="UP000183508"/>
    </source>
</evidence>
<organism evidence="2 3">
    <name type="scientific">Alicyclobacillus macrosporangiidus</name>
    <dbReference type="NCBI Taxonomy" id="392015"/>
    <lineage>
        <taxon>Bacteria</taxon>
        <taxon>Bacillati</taxon>
        <taxon>Bacillota</taxon>
        <taxon>Bacilli</taxon>
        <taxon>Bacillales</taxon>
        <taxon>Alicyclobacillaceae</taxon>
        <taxon>Alicyclobacillus</taxon>
    </lineage>
</organism>
<dbReference type="SUPFAM" id="SSF52540">
    <property type="entry name" value="P-loop containing nucleoside triphosphate hydrolases"/>
    <property type="match status" value="1"/>
</dbReference>
<dbReference type="AlphaFoldDB" id="A0A1I7F618"/>
<dbReference type="RefSeq" id="WP_074948512.1">
    <property type="nucleotide sequence ID" value="NZ_FPBV01000001.1"/>
</dbReference>
<dbReference type="PANTHER" id="PTHR10605">
    <property type="entry name" value="HEPARAN SULFATE SULFOTRANSFERASE"/>
    <property type="match status" value="1"/>
</dbReference>
<name>A0A1I7F618_9BACL</name>
<dbReference type="EMBL" id="FPBV01000001">
    <property type="protein sequence ID" value="SFU31632.1"/>
    <property type="molecule type" value="Genomic_DNA"/>
</dbReference>
<evidence type="ECO:0000313" key="2">
    <source>
        <dbReference type="EMBL" id="SFU31632.1"/>
    </source>
</evidence>
<gene>
    <name evidence="2" type="ORF">SAMN05421543_10180</name>
</gene>
<dbReference type="InterPro" id="IPR037359">
    <property type="entry name" value="NST/OST"/>
</dbReference>
<dbReference type="Gene3D" id="3.40.50.300">
    <property type="entry name" value="P-loop containing nucleotide triphosphate hydrolases"/>
    <property type="match status" value="1"/>
</dbReference>
<reference evidence="3" key="1">
    <citation type="submission" date="2016-10" db="EMBL/GenBank/DDBJ databases">
        <authorList>
            <person name="Varghese N."/>
        </authorList>
    </citation>
    <scope>NUCLEOTIDE SEQUENCE [LARGE SCALE GENOMIC DNA]</scope>
    <source>
        <strain evidence="3">DSM 17980</strain>
    </source>
</reference>
<dbReference type="Pfam" id="PF13469">
    <property type="entry name" value="Sulfotransfer_3"/>
    <property type="match status" value="1"/>
</dbReference>
<dbReference type="Proteomes" id="UP000183508">
    <property type="component" value="Unassembled WGS sequence"/>
</dbReference>
<proteinExistence type="predicted"/>
<dbReference type="STRING" id="392015.SAMN05421543_10180"/>
<protein>
    <submittedName>
        <fullName evidence="2">Sulfotransferase family protein</fullName>
    </submittedName>
</protein>
<keyword evidence="1 2" id="KW-0808">Transferase</keyword>
<accession>A0A1I7F618</accession>
<evidence type="ECO:0000256" key="1">
    <source>
        <dbReference type="ARBA" id="ARBA00022679"/>
    </source>
</evidence>